<organism evidence="1 2">
    <name type="scientific">Thomasclavelia ramosa</name>
    <dbReference type="NCBI Taxonomy" id="1547"/>
    <lineage>
        <taxon>Bacteria</taxon>
        <taxon>Bacillati</taxon>
        <taxon>Bacillota</taxon>
        <taxon>Erysipelotrichia</taxon>
        <taxon>Erysipelotrichales</taxon>
        <taxon>Coprobacillaceae</taxon>
        <taxon>Thomasclavelia</taxon>
    </lineage>
</organism>
<reference evidence="1" key="1">
    <citation type="submission" date="2023-01" db="EMBL/GenBank/DDBJ databases">
        <title>Human gut microbiome strain richness.</title>
        <authorList>
            <person name="Chen-Liaw A."/>
        </authorList>
    </citation>
    <scope>NUCLEOTIDE SEQUENCE</scope>
    <source>
        <strain evidence="1">1001217st2_G6_1001217B_191108</strain>
    </source>
</reference>
<dbReference type="RefSeq" id="WP_272019221.1">
    <property type="nucleotide sequence ID" value="NZ_JAQLKE010000041.1"/>
</dbReference>
<proteinExistence type="predicted"/>
<comment type="caution">
    <text evidence="1">The sequence shown here is derived from an EMBL/GenBank/DDBJ whole genome shotgun (WGS) entry which is preliminary data.</text>
</comment>
<evidence type="ECO:0000313" key="2">
    <source>
        <dbReference type="Proteomes" id="UP001211987"/>
    </source>
</evidence>
<sequence length="210" mass="24603">MSFNHVNLNKDFVIIGSDSRECFQDKSYRNNRQKTFINRDLKICWSYTGLTTFHDIDNIKIIKNIIDMNNSDIVEKLTIIESIMNFQTRRYYEENKRDIYFDMFVCCNEEEQNAVYVLKIKNGLSNIEKKKKYYTDFFISSGVHLEVEKQININNITDSQLAPRELNRIIHLAMDASKNDDNTIGGQAYIALMENDGNITTYINGKEADF</sequence>
<evidence type="ECO:0000313" key="1">
    <source>
        <dbReference type="EMBL" id="MDB7085484.1"/>
    </source>
</evidence>
<name>A0AB35ILZ3_9FIRM</name>
<dbReference type="Proteomes" id="UP001211987">
    <property type="component" value="Unassembled WGS sequence"/>
</dbReference>
<dbReference type="AlphaFoldDB" id="A0AB35ILZ3"/>
<accession>A0AB35ILZ3</accession>
<dbReference type="EMBL" id="JAQLKE010000041">
    <property type="protein sequence ID" value="MDB7085484.1"/>
    <property type="molecule type" value="Genomic_DNA"/>
</dbReference>
<protein>
    <submittedName>
        <fullName evidence="1">Uncharacterized protein</fullName>
    </submittedName>
</protein>
<gene>
    <name evidence="1" type="ORF">PM738_16875</name>
</gene>